<sequence length="849" mass="98502">MNDYIARFRVNDFEKQELKEHIREVQKLAAAMGKRVDLRRTVSSKELHSDKKVTLESTLSLAGLLHDFGKYSIKFQRFIHEEWRRAKEGIESKRQSGIDHGVYGAKYIYDLSGKYGPNGRIVGELLADIICYHHGGLPDAEDFNGDSPLLMRLQDENRLTDYEQVKVAFFKDLQITEQEIKQLFKKSIEEIKLLILKSSTGSEAKNKRKNDANFMPNLFIKLIYSMLIDADRLSSMCYETGEDFASYEKAQDEIQMTWKVYKQKFEEYLSRLQKKSETLEDTSKKRVNAIRQRISEECFEAGRKESGIYTLTVPTGGGKTLSSMRYALEHSERTNKERIIFVLPYTTIIEQNAKVIREVLGENCDLLEHHSNVTEDDKRMLDGLGEERDYRLLTERWENRIVFTTMVQFLNTFYGKGTRDMRRMHHLLNAVIIFDEIQTVPVKCMALFNGAINFLNRMGNTSTILCTATQPDFSNISKDISLENVKGELINAVEGNFTQLKRVEIKNCCAMKPYTIENAATFIWERKAQVNSLLVVVNKIKTAKDLFQYLKKNKEDVATRNIENTKGVLAQDTRLFLLTGDQCPEHKKDVLDELLKALKKEEQVLCISTSLIEAGVDISFQAAIRNMTKLDSIVQTAGRVNRNGERNMGYCYVINLEEGSYEHMSEIRLGQKWSNVIFYKAEQEKKDILLPELMKEYFDDYYNDSECSGNFKYPIDGGRRSIYELLTLKRNQTGPKLNWKIQFKRAAENFKVIDEDMTTVLVPYLEEGQELMRQIEDMTVYTSMTERKELLEKAKKYSLNINRYKFRQIYDAGGITFKEDMGVYLLNYAFYDEKEMGILLEADPDKYVV</sequence>
<dbReference type="NCBIfam" id="TIGR01587">
    <property type="entry name" value="cas3_core"/>
    <property type="match status" value="1"/>
</dbReference>
<dbReference type="InterPro" id="IPR006474">
    <property type="entry name" value="Helicase_Cas3_CRISPR-ass_core"/>
</dbReference>
<evidence type="ECO:0000313" key="13">
    <source>
        <dbReference type="Proteomes" id="UP001315001"/>
    </source>
</evidence>
<dbReference type="InterPro" id="IPR054712">
    <property type="entry name" value="Cas3-like_dom"/>
</dbReference>
<dbReference type="SMART" id="SM00487">
    <property type="entry name" value="DEXDc"/>
    <property type="match status" value="1"/>
</dbReference>
<dbReference type="PROSITE" id="PS51643">
    <property type="entry name" value="HD_CAS3"/>
    <property type="match status" value="1"/>
</dbReference>
<dbReference type="InterPro" id="IPR011545">
    <property type="entry name" value="DEAD/DEAH_box_helicase_dom"/>
</dbReference>
<reference evidence="12 13" key="1">
    <citation type="submission" date="2021-02" db="EMBL/GenBank/DDBJ databases">
        <title>Lactate utilizing bacteria of the human gut.</title>
        <authorList>
            <person name="Sheridan P.O."/>
        </authorList>
    </citation>
    <scope>NUCLEOTIDE SEQUENCE [LARGE SCALE GENOMIC DNA]</scope>
    <source>
        <strain evidence="12 13">HTF-83D</strain>
    </source>
</reference>
<comment type="similarity">
    <text evidence="1">In the N-terminal section; belongs to the CRISPR-associated nuclease Cas3-HD family.</text>
</comment>
<dbReference type="SUPFAM" id="SSF109604">
    <property type="entry name" value="HD-domain/PDEase-like"/>
    <property type="match status" value="1"/>
</dbReference>
<dbReference type="SUPFAM" id="SSF52540">
    <property type="entry name" value="P-loop containing nucleoside triphosphate hydrolases"/>
    <property type="match status" value="1"/>
</dbReference>
<evidence type="ECO:0000256" key="5">
    <source>
        <dbReference type="ARBA" id="ARBA00022741"/>
    </source>
</evidence>
<dbReference type="InterPro" id="IPR038257">
    <property type="entry name" value="CRISPR-assoc_Cas3_HD_sf"/>
</dbReference>
<evidence type="ECO:0000259" key="11">
    <source>
        <dbReference type="PROSITE" id="PS51643"/>
    </source>
</evidence>
<evidence type="ECO:0000256" key="9">
    <source>
        <dbReference type="ARBA" id="ARBA00023118"/>
    </source>
</evidence>
<protein>
    <submittedName>
        <fullName evidence="12">CRISPR-associated helicase Cas3</fullName>
    </submittedName>
</protein>
<gene>
    <name evidence="12" type="primary">cas3</name>
    <name evidence="12" type="ORF">JYQ75_02695</name>
</gene>
<dbReference type="InterPro" id="IPR014001">
    <property type="entry name" value="Helicase_ATP-bd"/>
</dbReference>
<evidence type="ECO:0000256" key="1">
    <source>
        <dbReference type="ARBA" id="ARBA00006847"/>
    </source>
</evidence>
<keyword evidence="13" id="KW-1185">Reference proteome</keyword>
<feature type="domain" description="HD Cas3-type" evidence="11">
    <location>
        <begin position="11"/>
        <end position="233"/>
    </location>
</feature>
<dbReference type="InterPro" id="IPR006483">
    <property type="entry name" value="CRISPR-assoc_Cas3_HD"/>
</dbReference>
<keyword evidence="9" id="KW-0051">Antiviral defense</keyword>
<evidence type="ECO:0000256" key="2">
    <source>
        <dbReference type="ARBA" id="ARBA00009046"/>
    </source>
</evidence>
<comment type="similarity">
    <text evidence="2">In the central section; belongs to the CRISPR-associated helicase Cas3 family.</text>
</comment>
<evidence type="ECO:0000259" key="10">
    <source>
        <dbReference type="PROSITE" id="PS51192"/>
    </source>
</evidence>
<evidence type="ECO:0000256" key="6">
    <source>
        <dbReference type="ARBA" id="ARBA00022801"/>
    </source>
</evidence>
<evidence type="ECO:0000256" key="3">
    <source>
        <dbReference type="ARBA" id="ARBA00022722"/>
    </source>
</evidence>
<dbReference type="EMBL" id="JAFIQO010000089">
    <property type="protein sequence ID" value="MBP0056316.1"/>
    <property type="molecule type" value="Genomic_DNA"/>
</dbReference>
<proteinExistence type="inferred from homology"/>
<keyword evidence="6" id="KW-0378">Hydrolase</keyword>
<dbReference type="CDD" id="cd09641">
    <property type="entry name" value="Cas3''_I"/>
    <property type="match status" value="1"/>
</dbReference>
<feature type="domain" description="Helicase ATP-binding" evidence="10">
    <location>
        <begin position="300"/>
        <end position="488"/>
    </location>
</feature>
<comment type="caution">
    <text evidence="12">The sequence shown here is derived from an EMBL/GenBank/DDBJ whole genome shotgun (WGS) entry which is preliminary data.</text>
</comment>
<evidence type="ECO:0000256" key="8">
    <source>
        <dbReference type="ARBA" id="ARBA00022840"/>
    </source>
</evidence>
<accession>A0ABS3ZG86</accession>
<dbReference type="Pfam" id="PF00270">
    <property type="entry name" value="DEAD"/>
    <property type="match status" value="1"/>
</dbReference>
<dbReference type="RefSeq" id="WP_209293050.1">
    <property type="nucleotide sequence ID" value="NZ_JAFIQO010000089.1"/>
</dbReference>
<dbReference type="Gene3D" id="1.10.3210.30">
    <property type="match status" value="1"/>
</dbReference>
<dbReference type="Proteomes" id="UP001315001">
    <property type="component" value="Unassembled WGS sequence"/>
</dbReference>
<dbReference type="PROSITE" id="PS51192">
    <property type="entry name" value="HELICASE_ATP_BIND_1"/>
    <property type="match status" value="1"/>
</dbReference>
<dbReference type="CDD" id="cd17930">
    <property type="entry name" value="DEXHc_cas3"/>
    <property type="match status" value="1"/>
</dbReference>
<dbReference type="Gene3D" id="3.40.50.300">
    <property type="entry name" value="P-loop containing nucleotide triphosphate hydrolases"/>
    <property type="match status" value="2"/>
</dbReference>
<evidence type="ECO:0000313" key="12">
    <source>
        <dbReference type="EMBL" id="MBP0056316.1"/>
    </source>
</evidence>
<dbReference type="Pfam" id="PF18019">
    <property type="entry name" value="Cas3_HD"/>
    <property type="match status" value="1"/>
</dbReference>
<keyword evidence="8" id="KW-0067">ATP-binding</keyword>
<organism evidence="12 13">
    <name type="scientific">Anaerobutyricum soehngenii</name>
    <dbReference type="NCBI Taxonomy" id="105843"/>
    <lineage>
        <taxon>Bacteria</taxon>
        <taxon>Bacillati</taxon>
        <taxon>Bacillota</taxon>
        <taxon>Clostridia</taxon>
        <taxon>Lachnospirales</taxon>
        <taxon>Lachnospiraceae</taxon>
        <taxon>Anaerobutyricum</taxon>
    </lineage>
</organism>
<dbReference type="InterPro" id="IPR027417">
    <property type="entry name" value="P-loop_NTPase"/>
</dbReference>
<evidence type="ECO:0000256" key="7">
    <source>
        <dbReference type="ARBA" id="ARBA00022806"/>
    </source>
</evidence>
<name>A0ABS3ZG86_9FIRM</name>
<keyword evidence="3" id="KW-0540">Nuclease</keyword>
<dbReference type="Pfam" id="PF22590">
    <property type="entry name" value="Cas3-like_C_2"/>
    <property type="match status" value="1"/>
</dbReference>
<keyword evidence="4" id="KW-0479">Metal-binding</keyword>
<dbReference type="NCBIfam" id="TIGR01596">
    <property type="entry name" value="cas3_HD"/>
    <property type="match status" value="1"/>
</dbReference>
<keyword evidence="5" id="KW-0547">Nucleotide-binding</keyword>
<evidence type="ECO:0000256" key="4">
    <source>
        <dbReference type="ARBA" id="ARBA00022723"/>
    </source>
</evidence>
<keyword evidence="7" id="KW-0347">Helicase</keyword>